<evidence type="ECO:0000256" key="1">
    <source>
        <dbReference type="SAM" id="Phobius"/>
    </source>
</evidence>
<proteinExistence type="predicted"/>
<sequence>MGIIHVVLVIIKHISVAVYFVILDVVSEREVPIVLGKTIPFHWARPFLFTGKDLFKYTRKRRELGIKWGKGDAQCASSYEVAY</sequence>
<dbReference type="EMBL" id="JAWPEI010000023">
    <property type="protein sequence ID" value="KAK4707225.1"/>
    <property type="molecule type" value="Genomic_DNA"/>
</dbReference>
<gene>
    <name evidence="2" type="ORF">R3W88_033240</name>
</gene>
<keyword evidence="1" id="KW-1133">Transmembrane helix</keyword>
<reference evidence="2 3" key="1">
    <citation type="submission" date="2023-10" db="EMBL/GenBank/DDBJ databases">
        <title>Genome-Wide Identification Analysis in wild type Solanum Pinnatisectum Reveals Some Genes Defensing Phytophthora Infestans.</title>
        <authorList>
            <person name="Sun C."/>
        </authorList>
    </citation>
    <scope>NUCLEOTIDE SEQUENCE [LARGE SCALE GENOMIC DNA]</scope>
    <source>
        <strain evidence="2">LQN</strain>
        <tissue evidence="2">Leaf</tissue>
    </source>
</reference>
<feature type="transmembrane region" description="Helical" evidence="1">
    <location>
        <begin position="6"/>
        <end position="26"/>
    </location>
</feature>
<evidence type="ECO:0000313" key="2">
    <source>
        <dbReference type="EMBL" id="KAK4707225.1"/>
    </source>
</evidence>
<dbReference type="Proteomes" id="UP001311915">
    <property type="component" value="Unassembled WGS sequence"/>
</dbReference>
<keyword evidence="1" id="KW-0472">Membrane</keyword>
<keyword evidence="1" id="KW-0812">Transmembrane</keyword>
<dbReference type="AlphaFoldDB" id="A0AAV9K3T8"/>
<evidence type="ECO:0000313" key="3">
    <source>
        <dbReference type="Proteomes" id="UP001311915"/>
    </source>
</evidence>
<organism evidence="2 3">
    <name type="scientific">Solanum pinnatisectum</name>
    <name type="common">tansyleaf nightshade</name>
    <dbReference type="NCBI Taxonomy" id="50273"/>
    <lineage>
        <taxon>Eukaryota</taxon>
        <taxon>Viridiplantae</taxon>
        <taxon>Streptophyta</taxon>
        <taxon>Embryophyta</taxon>
        <taxon>Tracheophyta</taxon>
        <taxon>Spermatophyta</taxon>
        <taxon>Magnoliopsida</taxon>
        <taxon>eudicotyledons</taxon>
        <taxon>Gunneridae</taxon>
        <taxon>Pentapetalae</taxon>
        <taxon>asterids</taxon>
        <taxon>lamiids</taxon>
        <taxon>Solanales</taxon>
        <taxon>Solanaceae</taxon>
        <taxon>Solanoideae</taxon>
        <taxon>Solaneae</taxon>
        <taxon>Solanum</taxon>
    </lineage>
</organism>
<accession>A0AAV9K3T8</accession>
<protein>
    <submittedName>
        <fullName evidence="2">Uncharacterized protein</fullName>
    </submittedName>
</protein>
<keyword evidence="3" id="KW-1185">Reference proteome</keyword>
<name>A0AAV9K3T8_9SOLN</name>
<comment type="caution">
    <text evidence="2">The sequence shown here is derived from an EMBL/GenBank/DDBJ whole genome shotgun (WGS) entry which is preliminary data.</text>
</comment>